<sequence>MPTMLVGVHPPRERRRYCDRQRDQGDTHLMEYYFVKNPIYDECPLIHPMADIFNKDVMPPVEELFHSYRNVRELCVCWCMVHQQMHVTPIFSFTSLQNILVYTGTLEHKKLS</sequence>
<proteinExistence type="predicted"/>
<gene>
    <name evidence="1" type="ORF">LSAT_V11C500260220</name>
</gene>
<name>A0A9R1XAU8_LACSA</name>
<keyword evidence="2" id="KW-1185">Reference proteome</keyword>
<dbReference type="AlphaFoldDB" id="A0A9R1XAU8"/>
<protein>
    <submittedName>
        <fullName evidence="1">Uncharacterized protein</fullName>
    </submittedName>
</protein>
<organism evidence="1 2">
    <name type="scientific">Lactuca sativa</name>
    <name type="common">Garden lettuce</name>
    <dbReference type="NCBI Taxonomy" id="4236"/>
    <lineage>
        <taxon>Eukaryota</taxon>
        <taxon>Viridiplantae</taxon>
        <taxon>Streptophyta</taxon>
        <taxon>Embryophyta</taxon>
        <taxon>Tracheophyta</taxon>
        <taxon>Spermatophyta</taxon>
        <taxon>Magnoliopsida</taxon>
        <taxon>eudicotyledons</taxon>
        <taxon>Gunneridae</taxon>
        <taxon>Pentapetalae</taxon>
        <taxon>asterids</taxon>
        <taxon>campanulids</taxon>
        <taxon>Asterales</taxon>
        <taxon>Asteraceae</taxon>
        <taxon>Cichorioideae</taxon>
        <taxon>Cichorieae</taxon>
        <taxon>Lactucinae</taxon>
        <taxon>Lactuca</taxon>
    </lineage>
</organism>
<accession>A0A9R1XAU8</accession>
<comment type="caution">
    <text evidence="1">The sequence shown here is derived from an EMBL/GenBank/DDBJ whole genome shotgun (WGS) entry which is preliminary data.</text>
</comment>
<evidence type="ECO:0000313" key="2">
    <source>
        <dbReference type="Proteomes" id="UP000235145"/>
    </source>
</evidence>
<dbReference type="Proteomes" id="UP000235145">
    <property type="component" value="Unassembled WGS sequence"/>
</dbReference>
<evidence type="ECO:0000313" key="1">
    <source>
        <dbReference type="EMBL" id="KAJ0207400.1"/>
    </source>
</evidence>
<reference evidence="1 2" key="1">
    <citation type="journal article" date="2017" name="Nat. Commun.">
        <title>Genome assembly with in vitro proximity ligation data and whole-genome triplication in lettuce.</title>
        <authorList>
            <person name="Reyes-Chin-Wo S."/>
            <person name="Wang Z."/>
            <person name="Yang X."/>
            <person name="Kozik A."/>
            <person name="Arikit S."/>
            <person name="Song C."/>
            <person name="Xia L."/>
            <person name="Froenicke L."/>
            <person name="Lavelle D.O."/>
            <person name="Truco M.J."/>
            <person name="Xia R."/>
            <person name="Zhu S."/>
            <person name="Xu C."/>
            <person name="Xu H."/>
            <person name="Xu X."/>
            <person name="Cox K."/>
            <person name="Korf I."/>
            <person name="Meyers B.C."/>
            <person name="Michelmore R.W."/>
        </authorList>
    </citation>
    <scope>NUCLEOTIDE SEQUENCE [LARGE SCALE GENOMIC DNA]</scope>
    <source>
        <strain evidence="2">cv. Salinas</strain>
        <tissue evidence="1">Seedlings</tissue>
    </source>
</reference>
<dbReference type="EMBL" id="NBSK02000005">
    <property type="protein sequence ID" value="KAJ0207400.1"/>
    <property type="molecule type" value="Genomic_DNA"/>
</dbReference>